<dbReference type="InterPro" id="IPR003594">
    <property type="entry name" value="HATPase_dom"/>
</dbReference>
<dbReference type="PROSITE" id="PS50109">
    <property type="entry name" value="HIS_KIN"/>
    <property type="match status" value="1"/>
</dbReference>
<evidence type="ECO:0000313" key="10">
    <source>
        <dbReference type="EMBL" id="AAQ58151.2"/>
    </source>
</evidence>
<accession>Q7P0U2</accession>
<dbReference type="STRING" id="243365.CV_0473"/>
<evidence type="ECO:0000256" key="8">
    <source>
        <dbReference type="ARBA" id="ARBA00023136"/>
    </source>
</evidence>
<dbReference type="AlphaFoldDB" id="Q7P0U2"/>
<keyword evidence="8" id="KW-0472">Membrane</keyword>
<keyword evidence="5 10" id="KW-0808">Transferase</keyword>
<dbReference type="PANTHER" id="PTHR43711:SF1">
    <property type="entry name" value="HISTIDINE KINASE 1"/>
    <property type="match status" value="1"/>
</dbReference>
<evidence type="ECO:0000256" key="1">
    <source>
        <dbReference type="ARBA" id="ARBA00000085"/>
    </source>
</evidence>
<dbReference type="EC" id="2.7.13.3" evidence="3"/>
<dbReference type="GO" id="GO:0005886">
    <property type="term" value="C:plasma membrane"/>
    <property type="evidence" value="ECO:0007669"/>
    <property type="project" value="UniProtKB-SubCell"/>
</dbReference>
<evidence type="ECO:0000256" key="7">
    <source>
        <dbReference type="ARBA" id="ARBA00023012"/>
    </source>
</evidence>
<organism evidence="10 11">
    <name type="scientific">Chromobacterium violaceum (strain ATCC 12472 / DSM 30191 / JCM 1249 / CCUG 213 / NBRC 12614 / NCIMB 9131 / NCTC 9757 / MK)</name>
    <dbReference type="NCBI Taxonomy" id="243365"/>
    <lineage>
        <taxon>Bacteria</taxon>
        <taxon>Pseudomonadati</taxon>
        <taxon>Pseudomonadota</taxon>
        <taxon>Betaproteobacteria</taxon>
        <taxon>Neisseriales</taxon>
        <taxon>Chromobacteriaceae</taxon>
        <taxon>Chromobacterium</taxon>
    </lineage>
</organism>
<feature type="domain" description="Histidine kinase" evidence="9">
    <location>
        <begin position="47"/>
        <end position="269"/>
    </location>
</feature>
<dbReference type="SMART" id="SM00388">
    <property type="entry name" value="HisKA"/>
    <property type="match status" value="1"/>
</dbReference>
<dbReference type="SUPFAM" id="SSF55874">
    <property type="entry name" value="ATPase domain of HSP90 chaperone/DNA topoisomerase II/histidine kinase"/>
    <property type="match status" value="1"/>
</dbReference>
<dbReference type="eggNOG" id="COG2205">
    <property type="taxonomic scope" value="Bacteria"/>
</dbReference>
<dbReference type="SUPFAM" id="SSF47384">
    <property type="entry name" value="Homodimeric domain of signal transducing histidine kinase"/>
    <property type="match status" value="1"/>
</dbReference>
<evidence type="ECO:0000259" key="9">
    <source>
        <dbReference type="PROSITE" id="PS50109"/>
    </source>
</evidence>
<comment type="catalytic activity">
    <reaction evidence="1">
        <text>ATP + protein L-histidine = ADP + protein N-phospho-L-histidine.</text>
        <dbReference type="EC" id="2.7.13.3"/>
    </reaction>
</comment>
<dbReference type="InterPro" id="IPR003661">
    <property type="entry name" value="HisK_dim/P_dom"/>
</dbReference>
<evidence type="ECO:0000256" key="2">
    <source>
        <dbReference type="ARBA" id="ARBA00004429"/>
    </source>
</evidence>
<keyword evidence="7" id="KW-0902">Two-component regulatory system</keyword>
<keyword evidence="4" id="KW-0597">Phosphoprotein</keyword>
<dbReference type="EMBL" id="AE016825">
    <property type="protein sequence ID" value="AAQ58151.2"/>
    <property type="molecule type" value="Genomic_DNA"/>
</dbReference>
<proteinExistence type="predicted"/>
<keyword evidence="11" id="KW-1185">Reference proteome</keyword>
<dbReference type="FunFam" id="1.10.287.130:FF:000001">
    <property type="entry name" value="Two-component sensor histidine kinase"/>
    <property type="match status" value="1"/>
</dbReference>
<evidence type="ECO:0000256" key="5">
    <source>
        <dbReference type="ARBA" id="ARBA00022679"/>
    </source>
</evidence>
<dbReference type="Gene3D" id="1.10.287.130">
    <property type="match status" value="1"/>
</dbReference>
<evidence type="ECO:0000256" key="4">
    <source>
        <dbReference type="ARBA" id="ARBA00022553"/>
    </source>
</evidence>
<name>Q7P0U2_CHRVO</name>
<dbReference type="HOGENOM" id="CLU_000445_89_3_4"/>
<evidence type="ECO:0000313" key="11">
    <source>
        <dbReference type="Proteomes" id="UP000001424"/>
    </source>
</evidence>
<dbReference type="InterPro" id="IPR004358">
    <property type="entry name" value="Sig_transdc_His_kin-like_C"/>
</dbReference>
<comment type="subcellular location">
    <subcellularLocation>
        <location evidence="2">Cell inner membrane</location>
        <topology evidence="2">Multi-pass membrane protein</topology>
    </subcellularLocation>
</comment>
<evidence type="ECO:0000256" key="6">
    <source>
        <dbReference type="ARBA" id="ARBA00022777"/>
    </source>
</evidence>
<dbReference type="InterPro" id="IPR050736">
    <property type="entry name" value="Sensor_HK_Regulatory"/>
</dbReference>
<evidence type="ECO:0000256" key="3">
    <source>
        <dbReference type="ARBA" id="ARBA00012438"/>
    </source>
</evidence>
<dbReference type="Pfam" id="PF02518">
    <property type="entry name" value="HATPase_c"/>
    <property type="match status" value="1"/>
</dbReference>
<protein>
    <recommendedName>
        <fullName evidence="3">histidine kinase</fullName>
        <ecNumber evidence="3">2.7.13.3</ecNumber>
    </recommendedName>
</protein>
<dbReference type="InterPro" id="IPR036097">
    <property type="entry name" value="HisK_dim/P_sf"/>
</dbReference>
<dbReference type="InterPro" id="IPR036890">
    <property type="entry name" value="HATPase_C_sf"/>
</dbReference>
<gene>
    <name evidence="10" type="ordered locus">CV_0473</name>
</gene>
<dbReference type="CDD" id="cd00082">
    <property type="entry name" value="HisKA"/>
    <property type="match status" value="1"/>
</dbReference>
<dbReference type="KEGG" id="cvi:CV_0473"/>
<dbReference type="PRINTS" id="PR00344">
    <property type="entry name" value="BCTRLSENSOR"/>
</dbReference>
<dbReference type="GO" id="GO:0000155">
    <property type="term" value="F:phosphorelay sensor kinase activity"/>
    <property type="evidence" value="ECO:0007669"/>
    <property type="project" value="InterPro"/>
</dbReference>
<keyword evidence="6 10" id="KW-0418">Kinase</keyword>
<reference evidence="10 11" key="1">
    <citation type="journal article" date="2003" name="Proc. Natl. Acad. Sci. U.S.A.">
        <title>The complete genome sequence of Chromobacterium violaceum reveals remarkable and exploitable bacterial adaptability.</title>
        <authorList>
            <person name="Vasconcelos A.T.R."/>
            <person name="de Almeida D.F."/>
            <person name="Almeida F.C."/>
            <person name="de Almeida L.G.P."/>
            <person name="de Almeida R."/>
            <person name="Goncalves J.A.A."/>
            <person name="Andrade E.M."/>
            <person name="Antonio R.V."/>
            <person name="Araripe J."/>
            <person name="de Araujo M.F.F."/>
            <person name="Filho S.A."/>
            <person name="Azevedo V."/>
            <person name="Batista A.J."/>
            <person name="Bataus L.A.M."/>
            <person name="Batista J.S."/>
            <person name="Belo A."/>
            <person name="vander Berg C."/>
            <person name="Blamey J."/>
            <person name="Bogo M."/>
            <person name="Bonato S."/>
            <person name="Bordignon J."/>
            <person name="Brito C.A."/>
            <person name="Brocchi M."/>
            <person name="Burity H.A."/>
            <person name="Camargo A.A."/>
            <person name="Cardoso D.D.P."/>
            <person name="Carneiro N.P."/>
            <person name="Carraro D.M."/>
            <person name="Carvalho C.M.B."/>
            <person name="Cascardo J.C.M."/>
            <person name="Cavada B.S."/>
            <person name="Chueire L.M.O."/>
            <person name="Pasa T.B.C."/>
            <person name="Duran N."/>
            <person name="Fagundes N."/>
            <person name="Falcao C.L."/>
            <person name="Fantinatti F."/>
            <person name="Farias I.P."/>
            <person name="Felipe M.S.S."/>
            <person name="Ferrari L.P."/>
            <person name="Ferro J.A."/>
            <person name="Ferro M.I.T."/>
            <person name="Franco G.R."/>
            <person name="Freitas N.S.A."/>
            <person name="Furlan L.R."/>
            <person name="Gazzinelli R.T."/>
            <person name="Gomes E.A."/>
            <person name="Goncalves P.R."/>
            <person name="Grangeiro T.B."/>
            <person name="Grattapaglia D."/>
            <person name="Grisard E.C."/>
            <person name="Guimaraes C.T."/>
            <person name="Hanna E.S."/>
            <person name="Hungria M."/>
            <person name="Jardim S.N."/>
            <person name="Laurino J."/>
            <person name="Leoi L.C.T."/>
            <person name="Fassarella L."/>
            <person name="Lima A."/>
            <person name="Loureiro M.F."/>
            <person name="Lyra M.C.P."/>
            <person name="Macedo M."/>
            <person name="Madeira H.M.F."/>
            <person name="Manfio G.P."/>
            <person name="Maranhao A.Q."/>
            <person name="Martins W.S."/>
            <person name="di Mauro S.M.Z."/>
            <person name="de Medeiros S.R.B."/>
            <person name="Meissner R.D.V."/>
            <person name="Menck C.F.M."/>
            <person name="Moreira M.A.M."/>
            <person name="Nascimento F.F."/>
            <person name="Nicolas M.F."/>
            <person name="Oliveira J.G."/>
            <person name="Oliveira S.C."/>
            <person name="Paixao R.F.C."/>
            <person name="Parente J.A."/>
            <person name="Pedrosa F.O."/>
            <person name="Pena S.J.D."/>
            <person name="Perreira J.O."/>
            <person name="Perreira M."/>
            <person name="Pinto L.S.R.C."/>
            <person name="Pinto L.S."/>
            <person name="Porto J.I.R."/>
            <person name="Potrich D.P."/>
            <person name="Neto C.E.R."/>
            <person name="Reis A.M.M."/>
            <person name="Rigo L.U."/>
            <person name="Rondinelli E."/>
            <person name="dos Santos E.B.P."/>
            <person name="Santos F.R."/>
            <person name="Schneider M.P.C."/>
            <person name="Seuanez H.N."/>
            <person name="Silva A.M.R."/>
            <person name="da Silva A.L.C."/>
            <person name="Silva D.W."/>
            <person name="Silva R."/>
            <person name="Simoes I.C."/>
            <person name="Simon D."/>
            <person name="Soares C.M.A."/>
            <person name="Soares R.B.A."/>
            <person name="Souza E.M."/>
            <person name="Souza K.R.L."/>
            <person name="Souza R.C."/>
            <person name="Steffens M.B.R."/>
            <person name="Steindel M."/>
            <person name="Teixeira S.R."/>
            <person name="Urmenyi T."/>
            <person name="Vettore A."/>
            <person name="Wassem R."/>
            <person name="Zaha A."/>
            <person name="Simpson A.J.G."/>
        </authorList>
    </citation>
    <scope>NUCLEOTIDE SEQUENCE [LARGE SCALE GENOMIC DNA]</scope>
    <source>
        <strain evidence="11">ATCC 12472 / DSM 30191 / JCM 1249 / NBRC 12614 / NCIMB 9131 / NCTC 9757</strain>
    </source>
</reference>
<sequence>MNPSVPKLGTIWVYQDISAQRAVEETLRHAKILAEETSRAKTEFLANMSHELRTPLHAILGFTEMGQLRSQSLDDAKLEQYFARINTSGNRLLTLLNDLLDMAKMEVGRMEYAIGRGNLTQCLREACDEMTPLAARSQIQLKLNCEPEMLAADLDPFRIGQVIRNLLSNAIKFSPAGSEIRIQAQQTERDGADWIMASVEDRGPGIPEKELETIFDKFIQSSTTKTGAGGTGLGLAISREIVHAHRGWITAGNLPGGGAIFTFAIPCHFQLEKEDSDVS</sequence>
<dbReference type="Pfam" id="PF00512">
    <property type="entry name" value="HisKA"/>
    <property type="match status" value="1"/>
</dbReference>
<dbReference type="FunFam" id="3.30.565.10:FF:000006">
    <property type="entry name" value="Sensor histidine kinase WalK"/>
    <property type="match status" value="1"/>
</dbReference>
<dbReference type="SMART" id="SM00387">
    <property type="entry name" value="HATPase_c"/>
    <property type="match status" value="1"/>
</dbReference>
<dbReference type="Proteomes" id="UP000001424">
    <property type="component" value="Chromosome"/>
</dbReference>
<dbReference type="Gene3D" id="3.30.565.10">
    <property type="entry name" value="Histidine kinase-like ATPase, C-terminal domain"/>
    <property type="match status" value="1"/>
</dbReference>
<dbReference type="PANTHER" id="PTHR43711">
    <property type="entry name" value="TWO-COMPONENT HISTIDINE KINASE"/>
    <property type="match status" value="1"/>
</dbReference>
<dbReference type="InterPro" id="IPR005467">
    <property type="entry name" value="His_kinase_dom"/>
</dbReference>